<evidence type="ECO:0000259" key="15">
    <source>
        <dbReference type="Pfam" id="PF05173"/>
    </source>
</evidence>
<dbReference type="GO" id="GO:0005829">
    <property type="term" value="C:cytosol"/>
    <property type="evidence" value="ECO:0007669"/>
    <property type="project" value="TreeGrafter"/>
</dbReference>
<dbReference type="HAMAP" id="MF_00102">
    <property type="entry name" value="DapB"/>
    <property type="match status" value="1"/>
</dbReference>
<evidence type="ECO:0000256" key="3">
    <source>
        <dbReference type="ARBA" id="ARBA00022605"/>
    </source>
</evidence>
<dbReference type="PANTHER" id="PTHR20836:SF0">
    <property type="entry name" value="4-HYDROXY-TETRAHYDRODIPICOLINATE REDUCTASE 1, CHLOROPLASTIC-RELATED"/>
    <property type="match status" value="1"/>
</dbReference>
<evidence type="ECO:0000256" key="1">
    <source>
        <dbReference type="ARBA" id="ARBA00006642"/>
    </source>
</evidence>
<comment type="function">
    <text evidence="13">Catalyzes the conversion of 4-hydroxy-tetrahydrodipicolinate (HTPA) to tetrahydrodipicolinate.</text>
</comment>
<feature type="active site" description="Proton donor" evidence="13">
    <location>
        <position position="160"/>
    </location>
</feature>
<evidence type="ECO:0000313" key="16">
    <source>
        <dbReference type="EMBL" id="KJD43240.1"/>
    </source>
</evidence>
<sequence length="267" mass="29328">MPEQIKVAVVGAAGRMGREVVKLVLQDEELRLVAAVNRTHAGSDAGLLVGLPEADVAIVEDVEHALLDSRPDVMVDFTGPRFAYAHTALAIKHGVRPVIGTTGFTPEQIDELDKQCREQQIGGLIAPNFSIGVILMMRFAAQAAKYFPHLEIIEYHGDQKLDAPSGTAIKTAELIAEQRQELRQGSPEEEETLEGSRGGYYQGFRIHSVRLPGVFAQQEVIFGGFGQSLKIRQDSYERAGYMPGVKIGIQKVMEQPGLVYGFEHYID</sequence>
<feature type="binding site" evidence="13">
    <location>
        <begin position="166"/>
        <end position="167"/>
    </location>
    <ligand>
        <name>(S)-2,3,4,5-tetrahydrodipicolinate</name>
        <dbReference type="ChEBI" id="CHEBI:16845"/>
    </ligand>
</feature>
<dbReference type="GO" id="GO:0019877">
    <property type="term" value="P:diaminopimelate biosynthetic process"/>
    <property type="evidence" value="ECO:0007669"/>
    <property type="project" value="UniProtKB-UniRule"/>
</dbReference>
<dbReference type="SUPFAM" id="SSF51735">
    <property type="entry name" value="NAD(P)-binding Rossmann-fold domains"/>
    <property type="match status" value="1"/>
</dbReference>
<evidence type="ECO:0000256" key="5">
    <source>
        <dbReference type="ARBA" id="ARBA00022915"/>
    </source>
</evidence>
<evidence type="ECO:0000256" key="6">
    <source>
        <dbReference type="ARBA" id="ARBA00023002"/>
    </source>
</evidence>
<keyword evidence="7 13" id="KW-0520">NAD</keyword>
<dbReference type="InterPro" id="IPR022664">
    <property type="entry name" value="DapB_N_CS"/>
</dbReference>
<dbReference type="Gene3D" id="3.40.50.720">
    <property type="entry name" value="NAD(P)-binding Rossmann-like Domain"/>
    <property type="match status" value="1"/>
</dbReference>
<keyword evidence="4 13" id="KW-0521">NADP</keyword>
<evidence type="ECO:0000256" key="8">
    <source>
        <dbReference type="ARBA" id="ARBA00023154"/>
    </source>
</evidence>
<evidence type="ECO:0000259" key="14">
    <source>
        <dbReference type="Pfam" id="PF01113"/>
    </source>
</evidence>
<dbReference type="GO" id="GO:0050661">
    <property type="term" value="F:NADP binding"/>
    <property type="evidence" value="ECO:0007669"/>
    <property type="project" value="UniProtKB-UniRule"/>
</dbReference>
<dbReference type="PATRIC" id="fig|159743.3.peg.5277"/>
<comment type="similarity">
    <text evidence="1 13">Belongs to the DapB family.</text>
</comment>
<name>A0A0D7WVR4_9BACL</name>
<evidence type="ECO:0000256" key="12">
    <source>
        <dbReference type="ARBA" id="ARBA00049396"/>
    </source>
</evidence>
<keyword evidence="5 13" id="KW-0220">Diaminopimelate biosynthesis</keyword>
<feature type="domain" description="Dihydrodipicolinate reductase N-terminal" evidence="14">
    <location>
        <begin position="5"/>
        <end position="129"/>
    </location>
</feature>
<keyword evidence="6 13" id="KW-0560">Oxidoreductase</keyword>
<dbReference type="EC" id="1.17.1.8" evidence="10 13"/>
<keyword evidence="17" id="KW-1185">Reference proteome</keyword>
<comment type="caution">
    <text evidence="13">Was originally thought to be a dihydrodipicolinate reductase (DHDPR), catalyzing the conversion of dihydrodipicolinate to tetrahydrodipicolinate. However, it was shown in E.coli that the substrate of the enzymatic reaction is not dihydrodipicolinate (DHDP) but in fact (2S,4S)-4-hydroxy-2,3,4,5-tetrahydrodipicolinic acid (HTPA), the product released by the DapA-catalyzed reaction.</text>
</comment>
<evidence type="ECO:0000256" key="11">
    <source>
        <dbReference type="ARBA" id="ARBA00049080"/>
    </source>
</evidence>
<evidence type="ECO:0000256" key="7">
    <source>
        <dbReference type="ARBA" id="ARBA00023027"/>
    </source>
</evidence>
<comment type="subunit">
    <text evidence="13">Homotetramer.</text>
</comment>
<dbReference type="GO" id="GO:0008839">
    <property type="term" value="F:4-hydroxy-tetrahydrodipicolinate reductase"/>
    <property type="evidence" value="ECO:0007669"/>
    <property type="project" value="UniProtKB-UniRule"/>
</dbReference>
<gene>
    <name evidence="13" type="primary">dapB</name>
    <name evidence="16" type="ORF">QD47_23760</name>
</gene>
<dbReference type="RefSeq" id="WP_044648451.1">
    <property type="nucleotide sequence ID" value="NZ_JTHP01000063.1"/>
</dbReference>
<organism evidence="16 17">
    <name type="scientific">Paenibacillus terrae</name>
    <dbReference type="NCBI Taxonomy" id="159743"/>
    <lineage>
        <taxon>Bacteria</taxon>
        <taxon>Bacillati</taxon>
        <taxon>Bacillota</taxon>
        <taxon>Bacilli</taxon>
        <taxon>Bacillales</taxon>
        <taxon>Paenibacillaceae</taxon>
        <taxon>Paenibacillus</taxon>
    </lineage>
</organism>
<evidence type="ECO:0000256" key="9">
    <source>
        <dbReference type="ARBA" id="ARBA00037922"/>
    </source>
</evidence>
<feature type="domain" description="Dihydrodipicolinate reductase C-terminal" evidence="15">
    <location>
        <begin position="132"/>
        <end position="264"/>
    </location>
</feature>
<comment type="catalytic activity">
    <reaction evidence="11 13">
        <text>(S)-2,3,4,5-tetrahydrodipicolinate + NADP(+) + H2O = (2S,4S)-4-hydroxy-2,3,4,5-tetrahydrodipicolinate + NADPH + H(+)</text>
        <dbReference type="Rhea" id="RHEA:35331"/>
        <dbReference type="ChEBI" id="CHEBI:15377"/>
        <dbReference type="ChEBI" id="CHEBI:15378"/>
        <dbReference type="ChEBI" id="CHEBI:16845"/>
        <dbReference type="ChEBI" id="CHEBI:57783"/>
        <dbReference type="ChEBI" id="CHEBI:58349"/>
        <dbReference type="ChEBI" id="CHEBI:67139"/>
        <dbReference type="EC" id="1.17.1.8"/>
    </reaction>
</comment>
<dbReference type="PANTHER" id="PTHR20836">
    <property type="entry name" value="DIHYDRODIPICOLINATE REDUCTASE"/>
    <property type="match status" value="1"/>
</dbReference>
<dbReference type="InterPro" id="IPR036291">
    <property type="entry name" value="NAD(P)-bd_dom_sf"/>
</dbReference>
<dbReference type="Pfam" id="PF05173">
    <property type="entry name" value="DapB_C"/>
    <property type="match status" value="1"/>
</dbReference>
<dbReference type="OrthoDB" id="9790352at2"/>
<dbReference type="GO" id="GO:0051287">
    <property type="term" value="F:NAD binding"/>
    <property type="evidence" value="ECO:0007669"/>
    <property type="project" value="UniProtKB-UniRule"/>
</dbReference>
<evidence type="ECO:0000256" key="10">
    <source>
        <dbReference type="ARBA" id="ARBA00038983"/>
    </source>
</evidence>
<comment type="subcellular location">
    <subcellularLocation>
        <location evidence="13">Cytoplasm</location>
    </subcellularLocation>
</comment>
<evidence type="ECO:0000256" key="4">
    <source>
        <dbReference type="ARBA" id="ARBA00022857"/>
    </source>
</evidence>
<feature type="binding site" evidence="13">
    <location>
        <begin position="100"/>
        <end position="102"/>
    </location>
    <ligand>
        <name>NAD(+)</name>
        <dbReference type="ChEBI" id="CHEBI:57540"/>
    </ligand>
</feature>
<reference evidence="16 17" key="1">
    <citation type="submission" date="2014-11" db="EMBL/GenBank/DDBJ databases">
        <title>Draft Genome Sequences of Paenibacillus polymyxa NRRL B-30509 and Paenibacillus terrae NRRL B-30644, Strains from a Poultry Environment that Produce Tridecaptin A and Paenicidins.</title>
        <authorList>
            <person name="van Belkum M.J."/>
            <person name="Lohans C.T."/>
            <person name="Vederas J.C."/>
        </authorList>
    </citation>
    <scope>NUCLEOTIDE SEQUENCE [LARGE SCALE GENOMIC DNA]</scope>
    <source>
        <strain evidence="16 17">NRRL B-30644</strain>
    </source>
</reference>
<dbReference type="InterPro" id="IPR000846">
    <property type="entry name" value="DapB_N"/>
</dbReference>
<comment type="catalytic activity">
    <reaction evidence="12 13">
        <text>(S)-2,3,4,5-tetrahydrodipicolinate + NAD(+) + H2O = (2S,4S)-4-hydroxy-2,3,4,5-tetrahydrodipicolinate + NADH + H(+)</text>
        <dbReference type="Rhea" id="RHEA:35323"/>
        <dbReference type="ChEBI" id="CHEBI:15377"/>
        <dbReference type="ChEBI" id="CHEBI:15378"/>
        <dbReference type="ChEBI" id="CHEBI:16845"/>
        <dbReference type="ChEBI" id="CHEBI:57540"/>
        <dbReference type="ChEBI" id="CHEBI:57945"/>
        <dbReference type="ChEBI" id="CHEBI:67139"/>
        <dbReference type="EC" id="1.17.1.8"/>
    </reaction>
</comment>
<dbReference type="Gene3D" id="3.30.360.10">
    <property type="entry name" value="Dihydrodipicolinate Reductase, domain 2"/>
    <property type="match status" value="1"/>
</dbReference>
<keyword evidence="3 13" id="KW-0028">Amino-acid biosynthesis</keyword>
<dbReference type="InterPro" id="IPR022663">
    <property type="entry name" value="DapB_C"/>
</dbReference>
<keyword evidence="2 13" id="KW-0963">Cytoplasm</keyword>
<dbReference type="NCBIfam" id="TIGR00036">
    <property type="entry name" value="dapB"/>
    <property type="match status" value="1"/>
</dbReference>
<dbReference type="AlphaFoldDB" id="A0A0D7WVR4"/>
<comment type="caution">
    <text evidence="16">The sequence shown here is derived from an EMBL/GenBank/DDBJ whole genome shotgun (WGS) entry which is preliminary data.</text>
</comment>
<dbReference type="EMBL" id="JTHP01000063">
    <property type="protein sequence ID" value="KJD43240.1"/>
    <property type="molecule type" value="Genomic_DNA"/>
</dbReference>
<feature type="binding site" evidence="13">
    <location>
        <position position="38"/>
    </location>
    <ligand>
        <name>NADP(+)</name>
        <dbReference type="ChEBI" id="CHEBI:58349"/>
    </ligand>
</feature>
<feature type="active site" description="Proton donor/acceptor" evidence="13">
    <location>
        <position position="156"/>
    </location>
</feature>
<feature type="binding site" evidence="13">
    <location>
        <begin position="11"/>
        <end position="16"/>
    </location>
    <ligand>
        <name>NAD(+)</name>
        <dbReference type="ChEBI" id="CHEBI:57540"/>
    </ligand>
</feature>
<comment type="caution">
    <text evidence="13">Lacks conserved residue(s) required for the propagation of feature annotation.</text>
</comment>
<evidence type="ECO:0000256" key="13">
    <source>
        <dbReference type="HAMAP-Rule" id="MF_00102"/>
    </source>
</evidence>
<evidence type="ECO:0000313" key="17">
    <source>
        <dbReference type="Proteomes" id="UP000032534"/>
    </source>
</evidence>
<dbReference type="SUPFAM" id="SSF55347">
    <property type="entry name" value="Glyceraldehyde-3-phosphate dehydrogenase-like, C-terminal domain"/>
    <property type="match status" value="1"/>
</dbReference>
<dbReference type="Pfam" id="PF01113">
    <property type="entry name" value="DapB_N"/>
    <property type="match status" value="1"/>
</dbReference>
<protein>
    <recommendedName>
        <fullName evidence="10 13">4-hydroxy-tetrahydrodipicolinate reductase</fullName>
        <shortName evidence="13">HTPA reductase</shortName>
        <ecNumber evidence="10 13">1.17.1.8</ecNumber>
    </recommendedName>
</protein>
<dbReference type="GO" id="GO:0009089">
    <property type="term" value="P:lysine biosynthetic process via diaminopimelate"/>
    <property type="evidence" value="ECO:0007669"/>
    <property type="project" value="UniProtKB-UniRule"/>
</dbReference>
<dbReference type="PROSITE" id="PS01298">
    <property type="entry name" value="DAPB"/>
    <property type="match status" value="1"/>
</dbReference>
<feature type="binding site" evidence="13">
    <location>
        <begin position="126"/>
        <end position="129"/>
    </location>
    <ligand>
        <name>NAD(+)</name>
        <dbReference type="ChEBI" id="CHEBI:57540"/>
    </ligand>
</feature>
<dbReference type="PIRSF" id="PIRSF000161">
    <property type="entry name" value="DHPR"/>
    <property type="match status" value="1"/>
</dbReference>
<dbReference type="GO" id="GO:0016726">
    <property type="term" value="F:oxidoreductase activity, acting on CH or CH2 groups, NAD or NADP as acceptor"/>
    <property type="evidence" value="ECO:0007669"/>
    <property type="project" value="UniProtKB-UniRule"/>
</dbReference>
<accession>A0A0D7WVR4</accession>
<evidence type="ECO:0000256" key="2">
    <source>
        <dbReference type="ARBA" id="ARBA00022490"/>
    </source>
</evidence>
<keyword evidence="8 13" id="KW-0457">Lysine biosynthesis</keyword>
<dbReference type="Proteomes" id="UP000032534">
    <property type="component" value="Unassembled WGS sequence"/>
</dbReference>
<dbReference type="FunFam" id="3.30.360.10:FF:000009">
    <property type="entry name" value="4-hydroxy-tetrahydrodipicolinate reductase"/>
    <property type="match status" value="1"/>
</dbReference>
<dbReference type="CDD" id="cd02274">
    <property type="entry name" value="DHDPR_N"/>
    <property type="match status" value="1"/>
</dbReference>
<dbReference type="InterPro" id="IPR023940">
    <property type="entry name" value="DHDPR_bac"/>
</dbReference>
<comment type="pathway">
    <text evidence="9 13">Amino-acid biosynthesis; L-lysine biosynthesis via DAP pathway; (S)-tetrahydrodipicolinate from L-aspartate: step 4/4.</text>
</comment>
<proteinExistence type="inferred from homology"/>
<dbReference type="UniPathway" id="UPA00034">
    <property type="reaction ID" value="UER00018"/>
</dbReference>